<evidence type="ECO:0008006" key="4">
    <source>
        <dbReference type="Google" id="ProtNLM"/>
    </source>
</evidence>
<feature type="region of interest" description="Disordered" evidence="1">
    <location>
        <begin position="196"/>
        <end position="240"/>
    </location>
</feature>
<dbReference type="EMBL" id="ML735763">
    <property type="protein sequence ID" value="KAE8415664.1"/>
    <property type="molecule type" value="Genomic_DNA"/>
</dbReference>
<organism evidence="2 3">
    <name type="scientific">Aspergillus pseudocaelatus</name>
    <dbReference type="NCBI Taxonomy" id="1825620"/>
    <lineage>
        <taxon>Eukaryota</taxon>
        <taxon>Fungi</taxon>
        <taxon>Dikarya</taxon>
        <taxon>Ascomycota</taxon>
        <taxon>Pezizomycotina</taxon>
        <taxon>Eurotiomycetes</taxon>
        <taxon>Eurotiomycetidae</taxon>
        <taxon>Eurotiales</taxon>
        <taxon>Aspergillaceae</taxon>
        <taxon>Aspergillus</taxon>
        <taxon>Aspergillus subgen. Circumdati</taxon>
    </lineage>
</organism>
<accession>A0ABQ6WEU1</accession>
<dbReference type="Gene3D" id="3.40.50.300">
    <property type="entry name" value="P-loop containing nucleotide triphosphate hydrolases"/>
    <property type="match status" value="1"/>
</dbReference>
<dbReference type="InterPro" id="IPR027417">
    <property type="entry name" value="P-loop_NTPase"/>
</dbReference>
<dbReference type="SUPFAM" id="SSF52540">
    <property type="entry name" value="P-loop containing nucleoside triphosphate hydrolases"/>
    <property type="match status" value="1"/>
</dbReference>
<evidence type="ECO:0000313" key="2">
    <source>
        <dbReference type="EMBL" id="KAE8415664.1"/>
    </source>
</evidence>
<reference evidence="2 3" key="1">
    <citation type="submission" date="2019-04" db="EMBL/GenBank/DDBJ databases">
        <authorList>
            <consortium name="DOE Joint Genome Institute"/>
            <person name="Mondo S."/>
            <person name="Kjaerbolling I."/>
            <person name="Vesth T."/>
            <person name="Frisvad J.C."/>
            <person name="Nybo J.L."/>
            <person name="Theobald S."/>
            <person name="Kildgaard S."/>
            <person name="Isbrandt T."/>
            <person name="Kuo A."/>
            <person name="Sato A."/>
            <person name="Lyhne E.K."/>
            <person name="Kogle M.E."/>
            <person name="Wiebenga A."/>
            <person name="Kun R.S."/>
            <person name="Lubbers R.J."/>
            <person name="Makela M.R."/>
            <person name="Barry K."/>
            <person name="Chovatia M."/>
            <person name="Clum A."/>
            <person name="Daum C."/>
            <person name="Haridas S."/>
            <person name="He G."/>
            <person name="LaButti K."/>
            <person name="Lipzen A."/>
            <person name="Riley R."/>
            <person name="Salamov A."/>
            <person name="Simmons B.A."/>
            <person name="Magnuson J.K."/>
            <person name="Henrissat B."/>
            <person name="Mortensen U.H."/>
            <person name="Larsen T.O."/>
            <person name="Devries R.P."/>
            <person name="Grigoriev I.V."/>
            <person name="Machida M."/>
            <person name="Baker S.E."/>
            <person name="Andersen M.R."/>
            <person name="Cantor M.N."/>
            <person name="Hua S.X."/>
        </authorList>
    </citation>
    <scope>NUCLEOTIDE SEQUENCE [LARGE SCALE GENOMIC DNA]</scope>
    <source>
        <strain evidence="2 3">CBS 117616</strain>
    </source>
</reference>
<gene>
    <name evidence="2" type="ORF">BDV36DRAFT_297797</name>
</gene>
<dbReference type="PANTHER" id="PTHR10285">
    <property type="entry name" value="URIDINE KINASE"/>
    <property type="match status" value="1"/>
</dbReference>
<dbReference type="Proteomes" id="UP000325395">
    <property type="component" value="Unassembled WGS sequence"/>
</dbReference>
<evidence type="ECO:0000313" key="3">
    <source>
        <dbReference type="Proteomes" id="UP000325395"/>
    </source>
</evidence>
<keyword evidence="3" id="KW-1185">Reference proteome</keyword>
<proteinExistence type="predicted"/>
<name>A0ABQ6WEU1_9EURO</name>
<sequence length="336" mass="37545">MTSQTGVIGISGPSSSGKTTLARLLQKIFSKVDESLFTFIVHEDDFYFPDDRIPYTTTASGKTVQDWDTIDAIDVKFLSSALSYVREHGHLPPRLKSIQDLNEKSDSGVDEETILQLQKKVGGRLCSLFQQQQQQPGSRNEGTMAPVKHTIAFLEGFLLYSPPESEDKDHVLRPVHENIDVHLFLPAPYDMVKSRRESRSGYVTSGPAPEPTSLPQRSSVSDEVDLEGDDDRPPQNFWTDPPGYVDDIVWPRYVQDHAWLFLPEGESQKSNTLSADSQELLNQVGQGVNLRTNAGVIVAPGRGTKPMVDILKWAVEEVLKYLETTHGESNILEEHK</sequence>
<protein>
    <recommendedName>
        <fullName evidence="4">P-loop containing nucleoside triphosphate hydrolase protein</fullName>
    </recommendedName>
</protein>
<evidence type="ECO:0000256" key="1">
    <source>
        <dbReference type="SAM" id="MobiDB-lite"/>
    </source>
</evidence>
<dbReference type="CDD" id="cd02024">
    <property type="entry name" value="NRK1"/>
    <property type="match status" value="1"/>
</dbReference>